<protein>
    <submittedName>
        <fullName evidence="1">Uncharacterized protein</fullName>
    </submittedName>
</protein>
<dbReference type="EMBL" id="QKYT01001088">
    <property type="protein sequence ID" value="RIA79948.1"/>
    <property type="molecule type" value="Genomic_DNA"/>
</dbReference>
<sequence length="331" mass="38725">MLRKHFPEVFPLFKKKTIQSYITPELEKYFTEERRKWENFAEKVAYNIKSKNPVKISEVLESTPKSLPKFKEFDIRPLRVSFQPALFKDNVIPPVEVTDFPKEYILPKINTGMLTKQNLDIEELYYISNNDVKKFINLLHDTVQNRLMARKTNEIHNNILVNNLLHIINLDTWPFNIKINPPCKLIVYDKPYALACPELVINNNQHMAIIVMNKYLQSDVKNFEEMQIAAEILTYGDENRRKACEISDQTIFAVRIIFTHVTFYKAVISAAYWKEIDNGLPRKQSVLIKRWPRKNGLQTGLDIAEPNGREEVLLSLAKIRKFLLQNNSNTG</sequence>
<evidence type="ECO:0000313" key="1">
    <source>
        <dbReference type="EMBL" id="RIA79948.1"/>
    </source>
</evidence>
<reference evidence="1 2" key="1">
    <citation type="submission" date="2018-06" db="EMBL/GenBank/DDBJ databases">
        <title>Comparative genomics reveals the genomic features of Rhizophagus irregularis, R. cerebriforme, R. diaphanum and Gigaspora rosea, and their symbiotic lifestyle signature.</title>
        <authorList>
            <person name="Morin E."/>
            <person name="San Clemente H."/>
            <person name="Chen E.C.H."/>
            <person name="De La Providencia I."/>
            <person name="Hainaut M."/>
            <person name="Kuo A."/>
            <person name="Kohler A."/>
            <person name="Murat C."/>
            <person name="Tang N."/>
            <person name="Roy S."/>
            <person name="Loubradou J."/>
            <person name="Henrissat B."/>
            <person name="Grigoriev I.V."/>
            <person name="Corradi N."/>
            <person name="Roux C."/>
            <person name="Martin F.M."/>
        </authorList>
    </citation>
    <scope>NUCLEOTIDE SEQUENCE [LARGE SCALE GENOMIC DNA]</scope>
    <source>
        <strain evidence="1 2">DAOM 227022</strain>
    </source>
</reference>
<name>A0A397S1W0_9GLOM</name>
<organism evidence="1 2">
    <name type="scientific">Glomus cerebriforme</name>
    <dbReference type="NCBI Taxonomy" id="658196"/>
    <lineage>
        <taxon>Eukaryota</taxon>
        <taxon>Fungi</taxon>
        <taxon>Fungi incertae sedis</taxon>
        <taxon>Mucoromycota</taxon>
        <taxon>Glomeromycotina</taxon>
        <taxon>Glomeromycetes</taxon>
        <taxon>Glomerales</taxon>
        <taxon>Glomeraceae</taxon>
        <taxon>Glomus</taxon>
    </lineage>
</organism>
<dbReference type="Proteomes" id="UP000265703">
    <property type="component" value="Unassembled WGS sequence"/>
</dbReference>
<accession>A0A397S1W0</accession>
<comment type="caution">
    <text evidence="1">The sequence shown here is derived from an EMBL/GenBank/DDBJ whole genome shotgun (WGS) entry which is preliminary data.</text>
</comment>
<dbReference type="AlphaFoldDB" id="A0A397S1W0"/>
<dbReference type="OrthoDB" id="2314844at2759"/>
<proteinExistence type="predicted"/>
<keyword evidence="2" id="KW-1185">Reference proteome</keyword>
<evidence type="ECO:0000313" key="2">
    <source>
        <dbReference type="Proteomes" id="UP000265703"/>
    </source>
</evidence>
<gene>
    <name evidence="1" type="ORF">C1645_839576</name>
</gene>